<dbReference type="Pfam" id="PF14345">
    <property type="entry name" value="GDYXXLXY"/>
    <property type="match status" value="1"/>
</dbReference>
<dbReference type="AlphaFoldDB" id="X5MBP5"/>
<reference evidence="2 3" key="1">
    <citation type="journal article" date="2014" name="Front. Genet.">
        <title>Genome and metabolic network of "Candidatus Phaeomarinobacter ectocarpi" Ec32, a new candidate genus of Alphaproteobacteria frequently associated with brown algae.</title>
        <authorList>
            <person name="Dittami S.M."/>
            <person name="Barbeyron T."/>
            <person name="Boyen C."/>
            <person name="Cambefort J."/>
            <person name="Collet G."/>
            <person name="Delage L."/>
            <person name="Gobet A."/>
            <person name="Groisillier A."/>
            <person name="Leblanc C."/>
            <person name="Michel G."/>
            <person name="Scornet D."/>
            <person name="Siegel A."/>
            <person name="Tapia J.E."/>
            <person name="Tonon T."/>
        </authorList>
    </citation>
    <scope>NUCLEOTIDE SEQUENCE [LARGE SCALE GENOMIC DNA]</scope>
    <source>
        <strain evidence="2 3">Ec32</strain>
    </source>
</reference>
<dbReference type="STRING" id="1458461.BN1012_Phect163"/>
<gene>
    <name evidence="2" type="ORF">BN1012_Phect163</name>
</gene>
<organism evidence="2 3">
    <name type="scientific">Candidatus Phaeomarinibacter ectocarpi</name>
    <dbReference type="NCBI Taxonomy" id="1458461"/>
    <lineage>
        <taxon>Bacteria</taxon>
        <taxon>Pseudomonadati</taxon>
        <taxon>Pseudomonadota</taxon>
        <taxon>Alphaproteobacteria</taxon>
        <taxon>Hyphomicrobiales</taxon>
        <taxon>Parvibaculaceae</taxon>
        <taxon>Candidatus Phaeomarinibacter</taxon>
    </lineage>
</organism>
<dbReference type="PATRIC" id="fig|1458461.3.peg.163"/>
<evidence type="ECO:0008006" key="4">
    <source>
        <dbReference type="Google" id="ProtNLM"/>
    </source>
</evidence>
<sequence length="223" mass="24270">MTDWLESISRAPYRFWGLILAGVLMTALLGQIVIERITLLSSGTEVRLATAPVDPRDIFRGDYVILTYDISRLPMDSLAEDADDLTAGSPVYVTLTEHADGLWRANGIFPDYPDTEGTAVTIKGRIAWLDRSPTTPTTVAPDVDGITPTPAVPESERCVRCLQATIEYGIESYFVPEGEGRVLEDMRDERSITVIAAVAENGTAAIKGLILDGGDPVYLEPLL</sequence>
<protein>
    <recommendedName>
        <fullName evidence="4">Membrane-anchored protein</fullName>
    </recommendedName>
</protein>
<evidence type="ECO:0000313" key="2">
    <source>
        <dbReference type="EMBL" id="CDO58377.1"/>
    </source>
</evidence>
<evidence type="ECO:0000256" key="1">
    <source>
        <dbReference type="SAM" id="Phobius"/>
    </source>
</evidence>
<dbReference type="KEGG" id="pect:BN1012_Phect163"/>
<dbReference type="RefSeq" id="WP_043949349.1">
    <property type="nucleotide sequence ID" value="NZ_HG966617.1"/>
</dbReference>
<dbReference type="InterPro" id="IPR025833">
    <property type="entry name" value="GDYXXLXY"/>
</dbReference>
<keyword evidence="1" id="KW-0472">Membrane</keyword>
<dbReference type="OrthoDB" id="4868247at2"/>
<keyword evidence="3" id="KW-1185">Reference proteome</keyword>
<name>X5MBP5_9HYPH</name>
<keyword evidence="1" id="KW-0812">Transmembrane</keyword>
<evidence type="ECO:0000313" key="3">
    <source>
        <dbReference type="Proteomes" id="UP000032160"/>
    </source>
</evidence>
<feature type="transmembrane region" description="Helical" evidence="1">
    <location>
        <begin position="15"/>
        <end position="34"/>
    </location>
</feature>
<keyword evidence="1" id="KW-1133">Transmembrane helix</keyword>
<proteinExistence type="predicted"/>
<dbReference type="EMBL" id="HG966617">
    <property type="protein sequence ID" value="CDO58377.1"/>
    <property type="molecule type" value="Genomic_DNA"/>
</dbReference>
<dbReference type="Proteomes" id="UP000032160">
    <property type="component" value="Chromosome I"/>
</dbReference>
<accession>X5MBP5</accession>
<dbReference type="HOGENOM" id="CLU_112352_0_0_5"/>